<name>A0A7W7ZA38_9BACT</name>
<gene>
    <name evidence="2" type="ORF">HDF16_000808</name>
</gene>
<evidence type="ECO:0000259" key="1">
    <source>
        <dbReference type="Pfam" id="PF13480"/>
    </source>
</evidence>
<evidence type="ECO:0000313" key="3">
    <source>
        <dbReference type="Proteomes" id="UP000540989"/>
    </source>
</evidence>
<protein>
    <recommendedName>
        <fullName evidence="1">BioF2-like acetyltransferase domain-containing protein</fullName>
    </recommendedName>
</protein>
<organism evidence="2 3">
    <name type="scientific">Granulicella aggregans</name>
    <dbReference type="NCBI Taxonomy" id="474949"/>
    <lineage>
        <taxon>Bacteria</taxon>
        <taxon>Pseudomonadati</taxon>
        <taxon>Acidobacteriota</taxon>
        <taxon>Terriglobia</taxon>
        <taxon>Terriglobales</taxon>
        <taxon>Acidobacteriaceae</taxon>
        <taxon>Granulicella</taxon>
    </lineage>
</organism>
<dbReference type="RefSeq" id="WP_184213826.1">
    <property type="nucleotide sequence ID" value="NZ_JACHIP010000001.1"/>
</dbReference>
<dbReference type="InterPro" id="IPR016181">
    <property type="entry name" value="Acyl_CoA_acyltransferase"/>
</dbReference>
<dbReference type="Gene3D" id="3.40.630.30">
    <property type="match status" value="1"/>
</dbReference>
<reference evidence="2 3" key="1">
    <citation type="submission" date="2020-08" db="EMBL/GenBank/DDBJ databases">
        <title>Genomic Encyclopedia of Type Strains, Phase IV (KMG-V): Genome sequencing to study the core and pangenomes of soil and plant-associated prokaryotes.</title>
        <authorList>
            <person name="Whitman W."/>
        </authorList>
    </citation>
    <scope>NUCLEOTIDE SEQUENCE [LARGE SCALE GENOMIC DNA]</scope>
    <source>
        <strain evidence="2 3">M8UP14</strain>
    </source>
</reference>
<feature type="domain" description="BioF2-like acetyltransferase" evidence="1">
    <location>
        <begin position="169"/>
        <end position="296"/>
    </location>
</feature>
<accession>A0A7W7ZA38</accession>
<dbReference type="Pfam" id="PF13480">
    <property type="entry name" value="Acetyltransf_6"/>
    <property type="match status" value="1"/>
</dbReference>
<dbReference type="AlphaFoldDB" id="A0A7W7ZA38"/>
<sequence>MQTQTQTQSKILLDAESFAAHWDELQELRRGLGVESDVLLNPIHFLTATDDTRRSCSVAVWREAKLVGVLYATQHYLKGLATGYGIGGDFTGRGLLLCSAADESYVLCAAIRQLTSEGVHSLHLRLLPRGEAVAPVRGLKMKTLDAVIPGDLLPLLPDYEEFLSGLGKHTRRNIRAFTRKTELEGIEFVTLLGKLEYDLAVERLNSETDFPADPLRLARDERLLELHGGERLGLRDSEGTLVAVMCGFRKGGKFHLLTQLNDVKHERLSLSLVLRGYVTKYLIEEGLTCLHFMGGSSLSFGRYCQPENYRSIFVDRRNGSAAAVKMVASHVVRLMQNLGRAIPERLAVICNGHLDDALLKERTVLRPAAMLLSQRRAAATNPLQRARASV</sequence>
<comment type="caution">
    <text evidence="2">The sequence shown here is derived from an EMBL/GenBank/DDBJ whole genome shotgun (WGS) entry which is preliminary data.</text>
</comment>
<proteinExistence type="predicted"/>
<dbReference type="SUPFAM" id="SSF55729">
    <property type="entry name" value="Acyl-CoA N-acyltransferases (Nat)"/>
    <property type="match status" value="1"/>
</dbReference>
<dbReference type="InterPro" id="IPR038740">
    <property type="entry name" value="BioF2-like_GNAT_dom"/>
</dbReference>
<keyword evidence="3" id="KW-1185">Reference proteome</keyword>
<evidence type="ECO:0000313" key="2">
    <source>
        <dbReference type="EMBL" id="MBB5056139.1"/>
    </source>
</evidence>
<dbReference type="Proteomes" id="UP000540989">
    <property type="component" value="Unassembled WGS sequence"/>
</dbReference>
<dbReference type="EMBL" id="JACHIP010000001">
    <property type="protein sequence ID" value="MBB5056139.1"/>
    <property type="molecule type" value="Genomic_DNA"/>
</dbReference>